<evidence type="ECO:0000313" key="8">
    <source>
        <dbReference type="Proteomes" id="UP000218615"/>
    </source>
</evidence>
<evidence type="ECO:0000256" key="1">
    <source>
        <dbReference type="ARBA" id="ARBA00022448"/>
    </source>
</evidence>
<dbReference type="GO" id="GO:0046872">
    <property type="term" value="F:metal ion binding"/>
    <property type="evidence" value="ECO:0007669"/>
    <property type="project" value="UniProtKB-KW"/>
</dbReference>
<dbReference type="EMBL" id="FZMP01000174">
    <property type="protein sequence ID" value="SNQ61273.1"/>
    <property type="molecule type" value="Genomic_DNA"/>
</dbReference>
<keyword evidence="4" id="KW-0249">Electron transport</keyword>
<dbReference type="RefSeq" id="WP_096205986.1">
    <property type="nucleotide sequence ID" value="NZ_FZMP01000174.1"/>
</dbReference>
<dbReference type="Gene3D" id="2.60.40.1190">
    <property type="match status" value="1"/>
</dbReference>
<keyword evidence="2" id="KW-0349">Heme</keyword>
<evidence type="ECO:0000256" key="2">
    <source>
        <dbReference type="ARBA" id="ARBA00022617"/>
    </source>
</evidence>
<dbReference type="CDD" id="cd09625">
    <property type="entry name" value="DOMON_like_cytochrome"/>
    <property type="match status" value="1"/>
</dbReference>
<evidence type="ECO:0000259" key="6">
    <source>
        <dbReference type="SMART" id="SM00887"/>
    </source>
</evidence>
<evidence type="ECO:0000256" key="5">
    <source>
        <dbReference type="ARBA" id="ARBA00023004"/>
    </source>
</evidence>
<keyword evidence="8" id="KW-1185">Reference proteome</keyword>
<dbReference type="SUPFAM" id="SSF49344">
    <property type="entry name" value="CBD9-like"/>
    <property type="match status" value="1"/>
</dbReference>
<evidence type="ECO:0000256" key="4">
    <source>
        <dbReference type="ARBA" id="ARBA00022982"/>
    </source>
</evidence>
<evidence type="ECO:0000256" key="3">
    <source>
        <dbReference type="ARBA" id="ARBA00022723"/>
    </source>
</evidence>
<feature type="domain" description="Cytochrome c-552/DMSO reductase-like haem-binding" evidence="6">
    <location>
        <begin position="52"/>
        <end position="337"/>
    </location>
</feature>
<protein>
    <submittedName>
        <fullName evidence="7">Ethylbenzene dehydrogenase</fullName>
    </submittedName>
</protein>
<dbReference type="AlphaFoldDB" id="A0A284VQ00"/>
<keyword evidence="5" id="KW-0408">Iron</keyword>
<dbReference type="Pfam" id="PF09459">
    <property type="entry name" value="EB_dh"/>
    <property type="match status" value="1"/>
</dbReference>
<dbReference type="InterPro" id="IPR019020">
    <property type="entry name" value="Cyt-c552/DMSO_Rdtase_haem-bd"/>
</dbReference>
<keyword evidence="3" id="KW-0479">Metal-binding</keyword>
<name>A0A284VQ00_9EURY</name>
<sequence length="373" mass="40964">MKRVNRRVTTIANKFLILGFIALLSFSIGVGAAETLTSVNVSTAPVIDGIPESIWDQANPISINVSGGFNNSSTTVILKSIYTNDSVYFLAQWADPTQSLRREPWVKQPNGSWIQLKDPNDTGGDNNQYYEDKFAQIWNINTSAFEASGCFALCHAGEAGKPYGNKYTPNTSETADLWHMKIVRTNPTGYIDDQYVDSTRYNVTSAPEAGRKSDPGLVPYYTNGLNASTKTPNFTSADQPAQINKTYWILDDLKQPFNDTYAANDEIAAIIARPPTDDRADIRGKAVYTDGNWTMEYGRKLTTGSQYDVQFSDLQKEYTFGTAIFDNAQVRHSYASGVSKLVFTEATTPAATTVAPTPTEAPGVTVTVSQPYP</sequence>
<dbReference type="Proteomes" id="UP000218615">
    <property type="component" value="Unassembled WGS sequence"/>
</dbReference>
<keyword evidence="1" id="KW-0813">Transport</keyword>
<dbReference type="OrthoDB" id="147163at2157"/>
<dbReference type="GO" id="GO:0020037">
    <property type="term" value="F:heme binding"/>
    <property type="evidence" value="ECO:0007669"/>
    <property type="project" value="InterPro"/>
</dbReference>
<proteinExistence type="predicted"/>
<reference evidence="8" key="1">
    <citation type="submission" date="2017-06" db="EMBL/GenBank/DDBJ databases">
        <authorList>
            <person name="Cremers G."/>
        </authorList>
    </citation>
    <scope>NUCLEOTIDE SEQUENCE [LARGE SCALE GENOMIC DNA]</scope>
</reference>
<dbReference type="SMART" id="SM00887">
    <property type="entry name" value="EB_dh"/>
    <property type="match status" value="1"/>
</dbReference>
<gene>
    <name evidence="7" type="ORF">MNV_30006</name>
</gene>
<organism evidence="7 8">
    <name type="scientific">Candidatus Methanoperedens nitratireducens</name>
    <dbReference type="NCBI Taxonomy" id="1392998"/>
    <lineage>
        <taxon>Archaea</taxon>
        <taxon>Methanobacteriati</taxon>
        <taxon>Methanobacteriota</taxon>
        <taxon>Stenosarchaea group</taxon>
        <taxon>Methanomicrobia</taxon>
        <taxon>Methanosarcinales</taxon>
        <taxon>ANME-2 cluster</taxon>
        <taxon>Candidatus Methanoperedentaceae</taxon>
        <taxon>Candidatus Methanoperedens</taxon>
    </lineage>
</organism>
<evidence type="ECO:0000313" key="7">
    <source>
        <dbReference type="EMBL" id="SNQ61273.1"/>
    </source>
</evidence>
<accession>A0A284VQ00</accession>